<dbReference type="InterPro" id="IPR045749">
    <property type="entry name" value="DUF6090"/>
</dbReference>
<keyword evidence="1" id="KW-0812">Transmembrane</keyword>
<comment type="caution">
    <text evidence="2">The sequence shown here is derived from an EMBL/GenBank/DDBJ whole genome shotgun (WGS) entry which is preliminary data.</text>
</comment>
<sequence length="225" mass="26737">MIKEGNLKRYLLYAIGEILLVMVGISLAFQLDNWNENRIKENTEINYYKNIKDQIDDDKTLIIEQLEYNNLYMSQFKYANEVLDANDRSKMDTLGHIIRNLTQYSDFDRKGNIHETLVNSGEIKLLKNNTIVNRIRMLEEKYNYVNRMENIHYDAIMSHVIQAINPVIKFSNGKIQKPDEIYNYKFQNLVLSILQVMIEKDKVYHEVLYEIEFTINLINEELVIN</sequence>
<name>A0A495E8D0_9FLAO</name>
<accession>A0A495E8D0</accession>
<dbReference type="AlphaFoldDB" id="A0A495E8D0"/>
<keyword evidence="1" id="KW-0472">Membrane</keyword>
<dbReference type="EMBL" id="RBIQ01000008">
    <property type="protein sequence ID" value="RKR13066.1"/>
    <property type="molecule type" value="Genomic_DNA"/>
</dbReference>
<reference evidence="2 3" key="1">
    <citation type="submission" date="2018-10" db="EMBL/GenBank/DDBJ databases">
        <title>Genomic Encyclopedia of Archaeal and Bacterial Type Strains, Phase II (KMG-II): from individual species to whole genera.</title>
        <authorList>
            <person name="Goeker M."/>
        </authorList>
    </citation>
    <scope>NUCLEOTIDE SEQUENCE [LARGE SCALE GENOMIC DNA]</scope>
    <source>
        <strain evidence="2 3">DSM 25230</strain>
    </source>
</reference>
<dbReference type="Pfam" id="PF19578">
    <property type="entry name" value="DUF6090"/>
    <property type="match status" value="1"/>
</dbReference>
<evidence type="ECO:0000313" key="2">
    <source>
        <dbReference type="EMBL" id="RKR13066.1"/>
    </source>
</evidence>
<protein>
    <submittedName>
        <fullName evidence="2">Uncharacterized protein</fullName>
    </submittedName>
</protein>
<keyword evidence="3" id="KW-1185">Reference proteome</keyword>
<feature type="transmembrane region" description="Helical" evidence="1">
    <location>
        <begin position="12"/>
        <end position="31"/>
    </location>
</feature>
<evidence type="ECO:0000313" key="3">
    <source>
        <dbReference type="Proteomes" id="UP000269412"/>
    </source>
</evidence>
<dbReference type="Proteomes" id="UP000269412">
    <property type="component" value="Unassembled WGS sequence"/>
</dbReference>
<proteinExistence type="predicted"/>
<gene>
    <name evidence="2" type="ORF">CLV91_1780</name>
</gene>
<keyword evidence="1" id="KW-1133">Transmembrane helix</keyword>
<organism evidence="2 3">
    <name type="scientific">Maribacter vaceletii</name>
    <dbReference type="NCBI Taxonomy" id="1206816"/>
    <lineage>
        <taxon>Bacteria</taxon>
        <taxon>Pseudomonadati</taxon>
        <taxon>Bacteroidota</taxon>
        <taxon>Flavobacteriia</taxon>
        <taxon>Flavobacteriales</taxon>
        <taxon>Flavobacteriaceae</taxon>
        <taxon>Maribacter</taxon>
    </lineage>
</organism>
<evidence type="ECO:0000256" key="1">
    <source>
        <dbReference type="SAM" id="Phobius"/>
    </source>
</evidence>